<dbReference type="InterPro" id="IPR015943">
    <property type="entry name" value="WD40/YVTN_repeat-like_dom_sf"/>
</dbReference>
<organism evidence="2 3">
    <name type="scientific">Jaminaea rosea</name>
    <dbReference type="NCBI Taxonomy" id="1569628"/>
    <lineage>
        <taxon>Eukaryota</taxon>
        <taxon>Fungi</taxon>
        <taxon>Dikarya</taxon>
        <taxon>Basidiomycota</taxon>
        <taxon>Ustilaginomycotina</taxon>
        <taxon>Exobasidiomycetes</taxon>
        <taxon>Microstromatales</taxon>
        <taxon>Microstromatales incertae sedis</taxon>
        <taxon>Jaminaea</taxon>
    </lineage>
</organism>
<dbReference type="AlphaFoldDB" id="A0A316V3M0"/>
<dbReference type="InterPro" id="IPR036322">
    <property type="entry name" value="WD40_repeat_dom_sf"/>
</dbReference>
<feature type="compositionally biased region" description="Polar residues" evidence="1">
    <location>
        <begin position="261"/>
        <end position="270"/>
    </location>
</feature>
<feature type="compositionally biased region" description="Low complexity" evidence="1">
    <location>
        <begin position="621"/>
        <end position="630"/>
    </location>
</feature>
<feature type="compositionally biased region" description="Basic residues" evidence="1">
    <location>
        <begin position="479"/>
        <end position="489"/>
    </location>
</feature>
<accession>A0A316V3M0</accession>
<proteinExistence type="predicted"/>
<feature type="compositionally biased region" description="Low complexity" evidence="1">
    <location>
        <begin position="506"/>
        <end position="517"/>
    </location>
</feature>
<feature type="region of interest" description="Disordered" evidence="1">
    <location>
        <begin position="740"/>
        <end position="852"/>
    </location>
</feature>
<feature type="compositionally biased region" description="Basic and acidic residues" evidence="1">
    <location>
        <begin position="25"/>
        <end position="38"/>
    </location>
</feature>
<feature type="region of interest" description="Disordered" evidence="1">
    <location>
        <begin position="951"/>
        <end position="1015"/>
    </location>
</feature>
<feature type="compositionally biased region" description="Low complexity" evidence="1">
    <location>
        <begin position="827"/>
        <end position="849"/>
    </location>
</feature>
<name>A0A316V3M0_9BASI</name>
<feature type="compositionally biased region" description="Low complexity" evidence="1">
    <location>
        <begin position="302"/>
        <end position="333"/>
    </location>
</feature>
<feature type="compositionally biased region" description="Low complexity" evidence="1">
    <location>
        <begin position="204"/>
        <end position="245"/>
    </location>
</feature>
<gene>
    <name evidence="2" type="ORF">BDZ90DRAFT_230125</name>
</gene>
<evidence type="ECO:0000256" key="1">
    <source>
        <dbReference type="SAM" id="MobiDB-lite"/>
    </source>
</evidence>
<feature type="compositionally biased region" description="Acidic residues" evidence="1">
    <location>
        <begin position="573"/>
        <end position="591"/>
    </location>
</feature>
<evidence type="ECO:0000313" key="3">
    <source>
        <dbReference type="Proteomes" id="UP000245884"/>
    </source>
</evidence>
<dbReference type="SUPFAM" id="SSF50978">
    <property type="entry name" value="WD40 repeat-like"/>
    <property type="match status" value="1"/>
</dbReference>
<dbReference type="OrthoDB" id="1897642at2759"/>
<dbReference type="EMBL" id="KZ819662">
    <property type="protein sequence ID" value="PWN31131.1"/>
    <property type="molecule type" value="Genomic_DNA"/>
</dbReference>
<keyword evidence="3" id="KW-1185">Reference proteome</keyword>
<protein>
    <recommendedName>
        <fullName evidence="4">WD40 repeat-like protein</fullName>
    </recommendedName>
</protein>
<feature type="compositionally biased region" description="Basic and acidic residues" evidence="1">
    <location>
        <begin position="382"/>
        <end position="456"/>
    </location>
</feature>
<feature type="compositionally biased region" description="Low complexity" evidence="1">
    <location>
        <begin position="750"/>
        <end position="767"/>
    </location>
</feature>
<feature type="compositionally biased region" description="Basic and acidic residues" evidence="1">
    <location>
        <begin position="984"/>
        <end position="993"/>
    </location>
</feature>
<feature type="compositionally biased region" description="Low complexity" evidence="1">
    <location>
        <begin position="41"/>
        <end position="55"/>
    </location>
</feature>
<feature type="compositionally biased region" description="Low complexity" evidence="1">
    <location>
        <begin position="695"/>
        <end position="708"/>
    </location>
</feature>
<feature type="compositionally biased region" description="Polar residues" evidence="1">
    <location>
        <begin position="1000"/>
        <end position="1012"/>
    </location>
</feature>
<feature type="compositionally biased region" description="Polar residues" evidence="1">
    <location>
        <begin position="56"/>
        <end position="68"/>
    </location>
</feature>
<dbReference type="RefSeq" id="XP_025365743.1">
    <property type="nucleotide sequence ID" value="XM_025505350.1"/>
</dbReference>
<feature type="compositionally biased region" description="Basic and acidic residues" evidence="1">
    <location>
        <begin position="342"/>
        <end position="356"/>
    </location>
</feature>
<sequence>MIRSNAQHWNWGQSGWTGPGAPTGPRHDNGWSSRHDSAVDPPSSSPSSSTSRQPSGTQHGPSSRSQPPSRLDRGPPRNAPAGPTAAVQAPPKRAEDVQPNEIGPQPALQSMFTTRRHVAPEKPSAPPSIVPARPKSSFTLANAAASSSSGGTRPYPPPRPLLGRGGSLSARPFAGPSRTIAPPSNLPAAVSHPLPAAPAWLTGQSSTSTSISNRTSSEQSSSRLSERQPQSPQTQASSSSSQAERSATKKKKKGSDAANAKGSSSLSQARSPPRAKKKAKVDHQPQAPRPKSTAAPSPAHEPSMSTPTSTSASRTDSPLPSSSSSFSVPSSRRATPAQSDAEAAKADAAAKLELKKQTRKRKRQEAYAQAVEAKQQRKKAHFEKLPLHEREKVLKLEEEKRVKREAREREEKERQERERRMKKERKEKEKRENEERVKAPREREAKAKAQKEKEHAAATAAFVSRGGPPLAADSGMSKSQRKKLNRRMKRQEEEEARAAQDHARRSAASGSGTSGVATREEEKPPRSKEHEAATVDHDNGEGKGKAKAKEDELVRGTPPTAPESLRRAGGQEPEADLTIDEELTDEDDELSIVEVAQMPREATAQKKSVAPHKDGCIGTKAEPPVAAPRVAAEDLGTAPADEMEADSNVGEQRQGQEQDDTAPATTASVASKQPVEATEMPAPLPISIKEEHLEPAAPESNAASALPAHVPPAGRSEPETPVLLSADLMGGSALQAAIEAANEWLKESSGAPAQEEGMPPAPAEATTPLPPPPAQLELNDVFFGRDASPVPSIARSEDSGTKPALTSAKSTASDDSNGKAAAEPDASTSTLPSTKPHTSSSSSSSSSSTALRLAPWHRHERIPLGHGQTASFHWLASMRSQSTGLSTLFALSSRGRTSICLSGEEEDDDEQDNVPLALRSRDCQVSSLSPAIKPRDVRRLSTHAVAIASSPTKSVKHKTGREAGTQVTLVFARPSQSEEDDDDKDAHERERRSVRASLTALPQQPHLSSGGATSVAPFLPMNDGAINDNSGKGDALSFITGGGDGHVHSWSYRRGSKASVQRLDVQPHRHAIYALETLPSIELVVSASRPPQQATTAGHPRTDPASGHGTDLMAFDGRTSKMVRFWHSTDHCSKLTRTRLPHILDITSLRADYDQHKLYDLRAAQQPVTQFGWLDSTSVGALGRLGRPAFHGSYCIQGCPDGKVRMWDLRMCTRGTVGVEEVGEGGEPLGDCVWSGGRGWGQKGAGGTGGQVGAGSIVALAGPRAWRVPLESYTGGVGA</sequence>
<dbReference type="STRING" id="1569628.A0A316V3M0"/>
<feature type="compositionally biased region" description="Basic and acidic residues" evidence="1">
    <location>
        <begin position="518"/>
        <end position="554"/>
    </location>
</feature>
<feature type="region of interest" description="Disordered" evidence="1">
    <location>
        <begin position="1088"/>
        <end position="1108"/>
    </location>
</feature>
<feature type="compositionally biased region" description="Basic and acidic residues" evidence="1">
    <location>
        <begin position="490"/>
        <end position="504"/>
    </location>
</feature>
<dbReference type="GeneID" id="37027173"/>
<feature type="compositionally biased region" description="Low complexity" evidence="1">
    <location>
        <begin position="136"/>
        <end position="153"/>
    </location>
</feature>
<dbReference type="Gene3D" id="2.130.10.10">
    <property type="entry name" value="YVTN repeat-like/Quinoprotein amine dehydrogenase"/>
    <property type="match status" value="1"/>
</dbReference>
<feature type="compositionally biased region" description="Polar residues" evidence="1">
    <location>
        <begin position="1"/>
        <end position="16"/>
    </location>
</feature>
<feature type="region of interest" description="Disordered" evidence="1">
    <location>
        <begin position="1"/>
        <end position="721"/>
    </location>
</feature>
<dbReference type="Proteomes" id="UP000245884">
    <property type="component" value="Unassembled WGS sequence"/>
</dbReference>
<reference evidence="2 3" key="1">
    <citation type="journal article" date="2018" name="Mol. Biol. Evol.">
        <title>Broad Genomic Sampling Reveals a Smut Pathogenic Ancestry of the Fungal Clade Ustilaginomycotina.</title>
        <authorList>
            <person name="Kijpornyongpan T."/>
            <person name="Mondo S.J."/>
            <person name="Barry K."/>
            <person name="Sandor L."/>
            <person name="Lee J."/>
            <person name="Lipzen A."/>
            <person name="Pangilinan J."/>
            <person name="LaButti K."/>
            <person name="Hainaut M."/>
            <person name="Henrissat B."/>
            <person name="Grigoriev I.V."/>
            <person name="Spatafora J.W."/>
            <person name="Aime M.C."/>
        </authorList>
    </citation>
    <scope>NUCLEOTIDE SEQUENCE [LARGE SCALE GENOMIC DNA]</scope>
    <source>
        <strain evidence="2 3">MCA 5214</strain>
    </source>
</reference>
<evidence type="ECO:0000313" key="2">
    <source>
        <dbReference type="EMBL" id="PWN31131.1"/>
    </source>
</evidence>
<evidence type="ECO:0008006" key="4">
    <source>
        <dbReference type="Google" id="ProtNLM"/>
    </source>
</evidence>